<dbReference type="PROSITE" id="PS51795">
    <property type="entry name" value="ZF_FLZ"/>
    <property type="match status" value="1"/>
</dbReference>
<dbReference type="InterPro" id="IPR044533">
    <property type="entry name" value="FLZ1/2/3"/>
</dbReference>
<dbReference type="InterPro" id="IPR007650">
    <property type="entry name" value="Zf-FLZ_dom"/>
</dbReference>
<evidence type="ECO:0000256" key="4">
    <source>
        <dbReference type="PROSITE-ProRule" id="PRU01131"/>
    </source>
</evidence>
<evidence type="ECO:0000256" key="1">
    <source>
        <dbReference type="ARBA" id="ARBA00009374"/>
    </source>
</evidence>
<comment type="caution">
    <text evidence="7">The sequence shown here is derived from an EMBL/GenBank/DDBJ whole genome shotgun (WGS) entry which is preliminary data.</text>
</comment>
<feature type="zinc finger region" description="FLZ-type" evidence="4">
    <location>
        <begin position="15"/>
        <end position="59"/>
    </location>
</feature>
<dbReference type="Pfam" id="PF04570">
    <property type="entry name" value="zf-FLZ"/>
    <property type="match status" value="1"/>
</dbReference>
<dbReference type="GO" id="GO:0008270">
    <property type="term" value="F:zinc ion binding"/>
    <property type="evidence" value="ECO:0007669"/>
    <property type="project" value="UniProtKB-KW"/>
</dbReference>
<name>A0A5N6PUK0_9ASTR</name>
<feature type="region of interest" description="Disordered" evidence="5">
    <location>
        <begin position="54"/>
        <end position="88"/>
    </location>
</feature>
<organism evidence="7 8">
    <name type="scientific">Mikania micrantha</name>
    <name type="common">bitter vine</name>
    <dbReference type="NCBI Taxonomy" id="192012"/>
    <lineage>
        <taxon>Eukaryota</taxon>
        <taxon>Viridiplantae</taxon>
        <taxon>Streptophyta</taxon>
        <taxon>Embryophyta</taxon>
        <taxon>Tracheophyta</taxon>
        <taxon>Spermatophyta</taxon>
        <taxon>Magnoliopsida</taxon>
        <taxon>eudicotyledons</taxon>
        <taxon>Gunneridae</taxon>
        <taxon>Pentapetalae</taxon>
        <taxon>asterids</taxon>
        <taxon>campanulids</taxon>
        <taxon>Asterales</taxon>
        <taxon>Asteraceae</taxon>
        <taxon>Asteroideae</taxon>
        <taxon>Heliantheae alliance</taxon>
        <taxon>Eupatorieae</taxon>
        <taxon>Mikania</taxon>
    </lineage>
</organism>
<reference evidence="7 8" key="1">
    <citation type="submission" date="2019-05" db="EMBL/GenBank/DDBJ databases">
        <title>Mikania micrantha, genome provides insights into the molecular mechanism of rapid growth.</title>
        <authorList>
            <person name="Liu B."/>
        </authorList>
    </citation>
    <scope>NUCLEOTIDE SEQUENCE [LARGE SCALE GENOMIC DNA]</scope>
    <source>
        <strain evidence="7">NLD-2019</strain>
        <tissue evidence="7">Leaf</tissue>
    </source>
</reference>
<evidence type="ECO:0000313" key="7">
    <source>
        <dbReference type="EMBL" id="KAD7117204.1"/>
    </source>
</evidence>
<dbReference type="GO" id="GO:0006355">
    <property type="term" value="P:regulation of DNA-templated transcription"/>
    <property type="evidence" value="ECO:0007669"/>
    <property type="project" value="InterPro"/>
</dbReference>
<keyword evidence="8" id="KW-1185">Reference proteome</keyword>
<gene>
    <name evidence="7" type="ORF">E3N88_04472</name>
</gene>
<feature type="compositionally biased region" description="Basic and acidic residues" evidence="5">
    <location>
        <begin position="54"/>
        <end position="77"/>
    </location>
</feature>
<keyword evidence="3" id="KW-0863">Zinc-finger</keyword>
<dbReference type="AlphaFoldDB" id="A0A5N6PUK0"/>
<evidence type="ECO:0000256" key="3">
    <source>
        <dbReference type="ARBA" id="ARBA00022771"/>
    </source>
</evidence>
<evidence type="ECO:0000256" key="5">
    <source>
        <dbReference type="SAM" id="MobiDB-lite"/>
    </source>
</evidence>
<evidence type="ECO:0000313" key="8">
    <source>
        <dbReference type="Proteomes" id="UP000326396"/>
    </source>
</evidence>
<dbReference type="EMBL" id="SZYD01000002">
    <property type="protein sequence ID" value="KAD7117204.1"/>
    <property type="molecule type" value="Genomic_DNA"/>
</dbReference>
<feature type="domain" description="FLZ-type" evidence="6">
    <location>
        <begin position="15"/>
        <end position="59"/>
    </location>
</feature>
<dbReference type="PANTHER" id="PTHR46057">
    <property type="entry name" value="FCS-LIKE ZINC FINGER 1-RELATED"/>
    <property type="match status" value="1"/>
</dbReference>
<protein>
    <recommendedName>
        <fullName evidence="6">FLZ-type domain-containing protein</fullName>
    </recommendedName>
</protein>
<keyword evidence="2" id="KW-0479">Metal-binding</keyword>
<dbReference type="InterPro" id="IPR013088">
    <property type="entry name" value="Znf_NHR/GATA"/>
</dbReference>
<dbReference type="Gene3D" id="3.30.50.10">
    <property type="entry name" value="Erythroid Transcription Factor GATA-1, subunit A"/>
    <property type="match status" value="1"/>
</dbReference>
<dbReference type="PANTHER" id="PTHR46057:SF48">
    <property type="entry name" value="ZF-FLZ DOMAIN-CONTAINING PROTEIN-RELATED"/>
    <property type="match status" value="1"/>
</dbReference>
<comment type="similarity">
    <text evidence="1">Belongs to the FLZ family.</text>
</comment>
<accession>A0A5N6PUK0</accession>
<proteinExistence type="inferred from homology"/>
<keyword evidence="3" id="KW-0862">Zinc</keyword>
<sequence>MRSDALSYAGCEEPHFLEACTLCSKPLGHNSDIYMYRGNKPFCSQECRQEQIENDEAGERRWKVSSKKSKETSKKSETVQTGTLVVSN</sequence>
<evidence type="ECO:0000259" key="6">
    <source>
        <dbReference type="PROSITE" id="PS51795"/>
    </source>
</evidence>
<dbReference type="OrthoDB" id="1916924at2759"/>
<evidence type="ECO:0000256" key="2">
    <source>
        <dbReference type="ARBA" id="ARBA00022723"/>
    </source>
</evidence>
<dbReference type="Proteomes" id="UP000326396">
    <property type="component" value="Linkage Group LG10"/>
</dbReference>